<accession>A0A4Y7IQ65</accession>
<evidence type="ECO:0000313" key="2">
    <source>
        <dbReference type="EMBL" id="RZC49940.1"/>
    </source>
</evidence>
<dbReference type="PANTHER" id="PTHR31373:SF17">
    <property type="entry name" value="OS06G0652100 PROTEIN"/>
    <property type="match status" value="1"/>
</dbReference>
<dbReference type="Pfam" id="PF11443">
    <property type="entry name" value="DUF2828"/>
    <property type="match status" value="1"/>
</dbReference>
<dbReference type="OrthoDB" id="1934832at2759"/>
<dbReference type="STRING" id="3469.A0A4Y7IQ65"/>
<dbReference type="OMA" id="IQARIWR"/>
<dbReference type="EMBL" id="CM010716">
    <property type="protein sequence ID" value="RZC49940.1"/>
    <property type="molecule type" value="Genomic_DNA"/>
</dbReference>
<name>A0A4Y7IQ65_PAPSO</name>
<dbReference type="InterPro" id="IPR011205">
    <property type="entry name" value="UCP015417_vWA"/>
</dbReference>
<dbReference type="PIRSF" id="PIRSF015417">
    <property type="entry name" value="T31B5_30_vWA"/>
    <property type="match status" value="1"/>
</dbReference>
<organism evidence="2 3">
    <name type="scientific">Papaver somniferum</name>
    <name type="common">Opium poppy</name>
    <dbReference type="NCBI Taxonomy" id="3469"/>
    <lineage>
        <taxon>Eukaryota</taxon>
        <taxon>Viridiplantae</taxon>
        <taxon>Streptophyta</taxon>
        <taxon>Embryophyta</taxon>
        <taxon>Tracheophyta</taxon>
        <taxon>Spermatophyta</taxon>
        <taxon>Magnoliopsida</taxon>
        <taxon>Ranunculales</taxon>
        <taxon>Papaveraceae</taxon>
        <taxon>Papaveroideae</taxon>
        <taxon>Papaver</taxon>
    </lineage>
</organism>
<reference evidence="2 3" key="1">
    <citation type="journal article" date="2018" name="Science">
        <title>The opium poppy genome and morphinan production.</title>
        <authorList>
            <person name="Guo L."/>
            <person name="Winzer T."/>
            <person name="Yang X."/>
            <person name="Li Y."/>
            <person name="Ning Z."/>
            <person name="He Z."/>
            <person name="Teodor R."/>
            <person name="Lu Y."/>
            <person name="Bowser T.A."/>
            <person name="Graham I.A."/>
            <person name="Ye K."/>
        </authorList>
    </citation>
    <scope>NUCLEOTIDE SEQUENCE [LARGE SCALE GENOMIC DNA]</scope>
    <source>
        <strain evidence="3">cv. HN1</strain>
        <tissue evidence="2">Leaves</tissue>
    </source>
</reference>
<evidence type="ECO:0000259" key="1">
    <source>
        <dbReference type="Pfam" id="PF11443"/>
    </source>
</evidence>
<evidence type="ECO:0000313" key="3">
    <source>
        <dbReference type="Proteomes" id="UP000316621"/>
    </source>
</evidence>
<feature type="domain" description="DUF2828" evidence="1">
    <location>
        <begin position="54"/>
        <end position="309"/>
    </location>
</feature>
<dbReference type="Gramene" id="RZC49940">
    <property type="protein sequence ID" value="RZC49940"/>
    <property type="gene ID" value="C5167_018370"/>
</dbReference>
<proteinExistence type="predicted"/>
<dbReference type="InterPro" id="IPR058580">
    <property type="entry name" value="DUF2828"/>
</dbReference>
<protein>
    <recommendedName>
        <fullName evidence="1">DUF2828 domain-containing protein</fullName>
    </recommendedName>
</protein>
<keyword evidence="3" id="KW-1185">Reference proteome</keyword>
<sequence length="309" mass="35595">MSEDVQTLGLPETNSPITQQIQNNTVDSSSKSCFMDLTVANFNTTEILTPPKGSLIYSSTGYPILDFFFYILLDTPDEYLTDRLERAWKYDALSTLKLICNLRGIRGTGKADSKNYYRAALWLQKNHPKTFACNLKSFAEFGSFEDFLVILNKLNEVLEVAPEPRSIVINPFLPKKKSTVAFPKDMIQARIWRQEKNRALRIRALEKLGGDPDYKFLYDKITELYAESLVFDLQFLESGELDKISSASKWCPSLRSSFEHSILFTESTARKVYPHNSCPEYEGVEEARYAKRIRHRLRKEFLVPLRKAL</sequence>
<gene>
    <name evidence="2" type="ORF">C5167_018370</name>
</gene>
<dbReference type="Proteomes" id="UP000316621">
    <property type="component" value="Chromosome 2"/>
</dbReference>
<dbReference type="AlphaFoldDB" id="A0A4Y7IQ65"/>
<dbReference type="PANTHER" id="PTHR31373">
    <property type="entry name" value="OS06G0652100 PROTEIN"/>
    <property type="match status" value="1"/>
</dbReference>